<proteinExistence type="inferred from homology"/>
<dbReference type="PANTHER" id="PTHR13812:SF19">
    <property type="entry name" value="KETIMINE REDUCTASE MU-CRYSTALLIN"/>
    <property type="match status" value="1"/>
</dbReference>
<dbReference type="InterPro" id="IPR023401">
    <property type="entry name" value="ODC_N"/>
</dbReference>
<dbReference type="InterPro" id="IPR036291">
    <property type="entry name" value="NAD(P)-bd_dom_sf"/>
</dbReference>
<gene>
    <name evidence="2" type="ORF">E1956_18960</name>
</gene>
<keyword evidence="3" id="KW-1185">Reference proteome</keyword>
<organism evidence="2 3">
    <name type="scientific">Paraburkholderia pallida</name>
    <dbReference type="NCBI Taxonomy" id="2547399"/>
    <lineage>
        <taxon>Bacteria</taxon>
        <taxon>Pseudomonadati</taxon>
        <taxon>Pseudomonadota</taxon>
        <taxon>Betaproteobacteria</taxon>
        <taxon>Burkholderiales</taxon>
        <taxon>Burkholderiaceae</taxon>
        <taxon>Paraburkholderia</taxon>
    </lineage>
</organism>
<dbReference type="PIRSF" id="PIRSF001439">
    <property type="entry name" value="CryM"/>
    <property type="match status" value="1"/>
</dbReference>
<sequence>MTSRLPMMMSSPLPQLPQLPRLIDADAVLSRVPPTQMIDALEAAHRRAWSPLARLHATVPRVARDDAEMLIWLGGASDGTTGTKVVSISPDNGRRADGSADTVHSAVLLSDAETGRFRAIIVGNAFTRFKTAADSALGARLLARRDPRTLTIVGAGAQAQTHLRVMAAEFPTLRRIDIWNRNPERAARLADEAAGDAPGADVRAVKDLERSVREADLVVCVTPSMSPVIDGAWLRAGCHVDLVGGYTPAMREANDAALLRSRIYVDHRALVTEHCGDIRQPLEAGVIAATDIVGDLFDLCSGRVAGRQHDADITLFKNGGGGHLDLMFADWLSRLGEAPEDCRTRSDH</sequence>
<dbReference type="OrthoDB" id="5293744at2"/>
<dbReference type="GO" id="GO:0019752">
    <property type="term" value="P:carboxylic acid metabolic process"/>
    <property type="evidence" value="ECO:0007669"/>
    <property type="project" value="UniProtKB-ARBA"/>
</dbReference>
<dbReference type="Gene3D" id="3.40.50.720">
    <property type="entry name" value="NAD(P)-binding Rossmann-like Domain"/>
    <property type="match status" value="1"/>
</dbReference>
<dbReference type="AlphaFoldDB" id="A0A4P7CYY2"/>
<evidence type="ECO:0000313" key="3">
    <source>
        <dbReference type="Proteomes" id="UP000295727"/>
    </source>
</evidence>
<evidence type="ECO:0000256" key="1">
    <source>
        <dbReference type="ARBA" id="ARBA00008903"/>
    </source>
</evidence>
<dbReference type="Gene3D" id="3.30.1780.10">
    <property type="entry name" value="ornithine cyclodeaminase, domain 1"/>
    <property type="match status" value="1"/>
</dbReference>
<accession>A0A4P7CYY2</accession>
<dbReference type="InterPro" id="IPR003462">
    <property type="entry name" value="ODC_Mu_crystall"/>
</dbReference>
<dbReference type="EMBL" id="CP038149">
    <property type="protein sequence ID" value="QBQ99283.1"/>
    <property type="molecule type" value="Genomic_DNA"/>
</dbReference>
<dbReference type="PANTHER" id="PTHR13812">
    <property type="entry name" value="KETIMINE REDUCTASE MU-CRYSTALLIN"/>
    <property type="match status" value="1"/>
</dbReference>
<dbReference type="Proteomes" id="UP000295727">
    <property type="component" value="Chromosome 2"/>
</dbReference>
<dbReference type="FunFam" id="3.40.50.720:FF:000311">
    <property type="entry name" value="Ornithine cyclodeaminase"/>
    <property type="match status" value="1"/>
</dbReference>
<dbReference type="GO" id="GO:0005737">
    <property type="term" value="C:cytoplasm"/>
    <property type="evidence" value="ECO:0007669"/>
    <property type="project" value="TreeGrafter"/>
</dbReference>
<dbReference type="RefSeq" id="WP_134751891.1">
    <property type="nucleotide sequence ID" value="NZ_CP038149.1"/>
</dbReference>
<dbReference type="Pfam" id="PF02423">
    <property type="entry name" value="OCD_Mu_crystall"/>
    <property type="match status" value="1"/>
</dbReference>
<comment type="similarity">
    <text evidence="1">Belongs to the ornithine cyclodeaminase/mu-crystallin family.</text>
</comment>
<evidence type="ECO:0008006" key="4">
    <source>
        <dbReference type="Google" id="ProtNLM"/>
    </source>
</evidence>
<protein>
    <recommendedName>
        <fullName evidence="4">Ornithine cyclodeaminase</fullName>
    </recommendedName>
</protein>
<dbReference type="SUPFAM" id="SSF51735">
    <property type="entry name" value="NAD(P)-binding Rossmann-fold domains"/>
    <property type="match status" value="1"/>
</dbReference>
<dbReference type="KEGG" id="ppai:E1956_18960"/>
<evidence type="ECO:0000313" key="2">
    <source>
        <dbReference type="EMBL" id="QBQ99283.1"/>
    </source>
</evidence>
<reference evidence="2 3" key="1">
    <citation type="submission" date="2019-03" db="EMBL/GenBank/DDBJ databases">
        <title>Paraburkholderia sp. 7MH5, isolated from subtropical forest soil.</title>
        <authorList>
            <person name="Gao Z.-H."/>
            <person name="Qiu L.-H."/>
        </authorList>
    </citation>
    <scope>NUCLEOTIDE SEQUENCE [LARGE SCALE GENOMIC DNA]</scope>
    <source>
        <strain evidence="2 3">7MH5</strain>
    </source>
</reference>
<name>A0A4P7CYY2_9BURK</name>
<dbReference type="GO" id="GO:0016491">
    <property type="term" value="F:oxidoreductase activity"/>
    <property type="evidence" value="ECO:0007669"/>
    <property type="project" value="UniProtKB-ARBA"/>
</dbReference>